<dbReference type="EMBL" id="ML213517">
    <property type="protein sequence ID" value="TFK49069.1"/>
    <property type="molecule type" value="Genomic_DNA"/>
</dbReference>
<feature type="region of interest" description="Disordered" evidence="1">
    <location>
        <begin position="131"/>
        <end position="160"/>
    </location>
</feature>
<evidence type="ECO:0000313" key="3">
    <source>
        <dbReference type="Proteomes" id="UP000305948"/>
    </source>
</evidence>
<proteinExistence type="predicted"/>
<name>A0A5C3MUB0_9AGAM</name>
<dbReference type="Proteomes" id="UP000305948">
    <property type="component" value="Unassembled WGS sequence"/>
</dbReference>
<evidence type="ECO:0000313" key="2">
    <source>
        <dbReference type="EMBL" id="TFK49069.1"/>
    </source>
</evidence>
<feature type="compositionally biased region" description="Basic and acidic residues" evidence="1">
    <location>
        <begin position="54"/>
        <end position="74"/>
    </location>
</feature>
<evidence type="ECO:0000256" key="1">
    <source>
        <dbReference type="SAM" id="MobiDB-lite"/>
    </source>
</evidence>
<accession>A0A5C3MUB0</accession>
<sequence length="160" mass="17803">MATSIGTFLKSGSPVLTPQLQQLPARREPRTASGETPKVIRADIRYAQVPATAESREKRHPSPYDHREQAKREGATVPQPRIDILNPSTMSTQPSQTTESHATTSSQKKSALTKRDMARGLAMLKRIKEERLAKDKAEGNAELEVLDPNSLDSMKLEWED</sequence>
<feature type="region of interest" description="Disordered" evidence="1">
    <location>
        <begin position="1"/>
        <end position="116"/>
    </location>
</feature>
<protein>
    <submittedName>
        <fullName evidence="2">Uncharacterized protein</fullName>
    </submittedName>
</protein>
<keyword evidence="3" id="KW-1185">Reference proteome</keyword>
<gene>
    <name evidence="2" type="ORF">OE88DRAFT_1646649</name>
</gene>
<reference evidence="2 3" key="1">
    <citation type="journal article" date="2019" name="Nat. Ecol. Evol.">
        <title>Megaphylogeny resolves global patterns of mushroom evolution.</title>
        <authorList>
            <person name="Varga T."/>
            <person name="Krizsan K."/>
            <person name="Foldi C."/>
            <person name="Dima B."/>
            <person name="Sanchez-Garcia M."/>
            <person name="Sanchez-Ramirez S."/>
            <person name="Szollosi G.J."/>
            <person name="Szarkandi J.G."/>
            <person name="Papp V."/>
            <person name="Albert L."/>
            <person name="Andreopoulos W."/>
            <person name="Angelini C."/>
            <person name="Antonin V."/>
            <person name="Barry K.W."/>
            <person name="Bougher N.L."/>
            <person name="Buchanan P."/>
            <person name="Buyck B."/>
            <person name="Bense V."/>
            <person name="Catcheside P."/>
            <person name="Chovatia M."/>
            <person name="Cooper J."/>
            <person name="Damon W."/>
            <person name="Desjardin D."/>
            <person name="Finy P."/>
            <person name="Geml J."/>
            <person name="Haridas S."/>
            <person name="Hughes K."/>
            <person name="Justo A."/>
            <person name="Karasinski D."/>
            <person name="Kautmanova I."/>
            <person name="Kiss B."/>
            <person name="Kocsube S."/>
            <person name="Kotiranta H."/>
            <person name="LaButti K.M."/>
            <person name="Lechner B.E."/>
            <person name="Liimatainen K."/>
            <person name="Lipzen A."/>
            <person name="Lukacs Z."/>
            <person name="Mihaltcheva S."/>
            <person name="Morgado L.N."/>
            <person name="Niskanen T."/>
            <person name="Noordeloos M.E."/>
            <person name="Ohm R.A."/>
            <person name="Ortiz-Santana B."/>
            <person name="Ovrebo C."/>
            <person name="Racz N."/>
            <person name="Riley R."/>
            <person name="Savchenko A."/>
            <person name="Shiryaev A."/>
            <person name="Soop K."/>
            <person name="Spirin V."/>
            <person name="Szebenyi C."/>
            <person name="Tomsovsky M."/>
            <person name="Tulloss R.E."/>
            <person name="Uehling J."/>
            <person name="Grigoriev I.V."/>
            <person name="Vagvolgyi C."/>
            <person name="Papp T."/>
            <person name="Martin F.M."/>
            <person name="Miettinen O."/>
            <person name="Hibbett D.S."/>
            <person name="Nagy L.G."/>
        </authorList>
    </citation>
    <scope>NUCLEOTIDE SEQUENCE [LARGE SCALE GENOMIC DNA]</scope>
    <source>
        <strain evidence="2 3">OMC1185</strain>
    </source>
</reference>
<dbReference type="AlphaFoldDB" id="A0A5C3MUB0"/>
<organism evidence="2 3">
    <name type="scientific">Heliocybe sulcata</name>
    <dbReference type="NCBI Taxonomy" id="5364"/>
    <lineage>
        <taxon>Eukaryota</taxon>
        <taxon>Fungi</taxon>
        <taxon>Dikarya</taxon>
        <taxon>Basidiomycota</taxon>
        <taxon>Agaricomycotina</taxon>
        <taxon>Agaricomycetes</taxon>
        <taxon>Gloeophyllales</taxon>
        <taxon>Gloeophyllaceae</taxon>
        <taxon>Heliocybe</taxon>
    </lineage>
</organism>
<feature type="compositionally biased region" description="Polar residues" evidence="1">
    <location>
        <begin position="101"/>
        <end position="110"/>
    </location>
</feature>
<feature type="compositionally biased region" description="Low complexity" evidence="1">
    <location>
        <begin position="87"/>
        <end position="100"/>
    </location>
</feature>